<dbReference type="PANTHER" id="PTHR12999:SF17">
    <property type="entry name" value="ZINC FINGER RAN-BINDING DOMAIN-CONTAINING PROTEIN 2"/>
    <property type="match status" value="1"/>
</dbReference>
<dbReference type="Gene3D" id="4.10.1060.10">
    <property type="entry name" value="Zinc finger, RanBP2-type"/>
    <property type="match status" value="1"/>
</dbReference>
<evidence type="ECO:0000256" key="2">
    <source>
        <dbReference type="ARBA" id="ARBA00022723"/>
    </source>
</evidence>
<evidence type="ECO:0000256" key="5">
    <source>
        <dbReference type="ARBA" id="ARBA00022833"/>
    </source>
</evidence>
<gene>
    <name evidence="11" type="primary">ZRANB2-L</name>
    <name evidence="11" type="ORF">Hamer_G012067</name>
</gene>
<keyword evidence="2" id="KW-0479">Metal-binding</keyword>
<evidence type="ECO:0000256" key="6">
    <source>
        <dbReference type="ARBA" id="ARBA00022884"/>
    </source>
</evidence>
<dbReference type="EMBL" id="JAHLQT010040257">
    <property type="protein sequence ID" value="KAG7155924.1"/>
    <property type="molecule type" value="Genomic_DNA"/>
</dbReference>
<dbReference type="GO" id="GO:0008270">
    <property type="term" value="F:zinc ion binding"/>
    <property type="evidence" value="ECO:0007669"/>
    <property type="project" value="UniProtKB-KW"/>
</dbReference>
<dbReference type="InterPro" id="IPR001876">
    <property type="entry name" value="Znf_RanBP2"/>
</dbReference>
<evidence type="ECO:0000256" key="7">
    <source>
        <dbReference type="ARBA" id="ARBA00023242"/>
    </source>
</evidence>
<dbReference type="Proteomes" id="UP000747542">
    <property type="component" value="Unassembled WGS sequence"/>
</dbReference>
<dbReference type="GO" id="GO:0003723">
    <property type="term" value="F:RNA binding"/>
    <property type="evidence" value="ECO:0007669"/>
    <property type="project" value="UniProtKB-KW"/>
</dbReference>
<feature type="domain" description="RanBP2-type" evidence="10">
    <location>
        <begin position="44"/>
        <end position="73"/>
    </location>
</feature>
<feature type="region of interest" description="Disordered" evidence="9">
    <location>
        <begin position="93"/>
        <end position="174"/>
    </location>
</feature>
<keyword evidence="4 8" id="KW-0863">Zinc-finger</keyword>
<dbReference type="AlphaFoldDB" id="A0A8J5JFV7"/>
<dbReference type="GO" id="GO:0005634">
    <property type="term" value="C:nucleus"/>
    <property type="evidence" value="ECO:0007669"/>
    <property type="project" value="UniProtKB-SubCell"/>
</dbReference>
<dbReference type="Pfam" id="PF00641">
    <property type="entry name" value="Zn_ribbon_RanBP"/>
    <property type="match status" value="1"/>
</dbReference>
<keyword evidence="3" id="KW-0677">Repeat</keyword>
<dbReference type="PROSITE" id="PS01358">
    <property type="entry name" value="ZF_RANBP2_1"/>
    <property type="match status" value="1"/>
</dbReference>
<dbReference type="SMART" id="SM00547">
    <property type="entry name" value="ZnF_RBZ"/>
    <property type="match status" value="1"/>
</dbReference>
<sequence>MCYSSDRSGSGSGSAAAAAAAEKKRQLGMEIGKAAAEKSHGLFSADDWQCSKCGNVNWARRQTCNMCNAPKFGDLEERTGYGGGFNEREGVEYIHREESDDEFDEFGRKKKKFRNKNPPAPNESKKDHVVMPVAVNDDEEEEDEEEDDDGDLSKYDIWNDDEDENDDDKNETKDDKDLMFRLSLEFNVYSKSNVNVPFDTPGQNRDQALIPVEGIAQGLTRDLSQDRPDHLALNPGQQGLPHGHRQGRGAGTATPNQDLGPLIQGGGDLGQGHIRETGSIQESNDKNKLVRYEEKTSWMLSPGHILSLLV</sequence>
<dbReference type="InterPro" id="IPR036443">
    <property type="entry name" value="Znf_RanBP2_sf"/>
</dbReference>
<keyword evidence="7" id="KW-0539">Nucleus</keyword>
<feature type="region of interest" description="Disordered" evidence="9">
    <location>
        <begin position="235"/>
        <end position="270"/>
    </location>
</feature>
<protein>
    <submittedName>
        <fullName evidence="11">Zinc finger Ran-binding domain-containing protein 2-like</fullName>
    </submittedName>
</protein>
<keyword evidence="5" id="KW-0862">Zinc</keyword>
<dbReference type="FunFam" id="4.10.1060.10:FF:000004">
    <property type="entry name" value="Zinc finger Ran-binding domain-containing protein 2"/>
    <property type="match status" value="1"/>
</dbReference>
<keyword evidence="6" id="KW-0694">RNA-binding</keyword>
<evidence type="ECO:0000256" key="3">
    <source>
        <dbReference type="ARBA" id="ARBA00022737"/>
    </source>
</evidence>
<evidence type="ECO:0000259" key="10">
    <source>
        <dbReference type="PROSITE" id="PS50199"/>
    </source>
</evidence>
<organism evidence="11 12">
    <name type="scientific">Homarus americanus</name>
    <name type="common">American lobster</name>
    <dbReference type="NCBI Taxonomy" id="6706"/>
    <lineage>
        <taxon>Eukaryota</taxon>
        <taxon>Metazoa</taxon>
        <taxon>Ecdysozoa</taxon>
        <taxon>Arthropoda</taxon>
        <taxon>Crustacea</taxon>
        <taxon>Multicrustacea</taxon>
        <taxon>Malacostraca</taxon>
        <taxon>Eumalacostraca</taxon>
        <taxon>Eucarida</taxon>
        <taxon>Decapoda</taxon>
        <taxon>Pleocyemata</taxon>
        <taxon>Astacidea</taxon>
        <taxon>Nephropoidea</taxon>
        <taxon>Nephropidae</taxon>
        <taxon>Homarus</taxon>
    </lineage>
</organism>
<proteinExistence type="predicted"/>
<reference evidence="11" key="1">
    <citation type="journal article" date="2021" name="Sci. Adv.">
        <title>The American lobster genome reveals insights on longevity, neural, and immune adaptations.</title>
        <authorList>
            <person name="Polinski J.M."/>
            <person name="Zimin A.V."/>
            <person name="Clark K.F."/>
            <person name="Kohn A.B."/>
            <person name="Sadowski N."/>
            <person name="Timp W."/>
            <person name="Ptitsyn A."/>
            <person name="Khanna P."/>
            <person name="Romanova D.Y."/>
            <person name="Williams P."/>
            <person name="Greenwood S.J."/>
            <person name="Moroz L.L."/>
            <person name="Walt D.R."/>
            <person name="Bodnar A.G."/>
        </authorList>
    </citation>
    <scope>NUCLEOTIDE SEQUENCE</scope>
    <source>
        <strain evidence="11">GMGI-L3</strain>
    </source>
</reference>
<dbReference type="SUPFAM" id="SSF90209">
    <property type="entry name" value="Ran binding protein zinc finger-like"/>
    <property type="match status" value="1"/>
</dbReference>
<evidence type="ECO:0000256" key="4">
    <source>
        <dbReference type="ARBA" id="ARBA00022771"/>
    </source>
</evidence>
<dbReference type="PANTHER" id="PTHR12999">
    <property type="entry name" value="ZINC FINGER RAN-BINDING DOMAIN-CONTAINING PROTEIN 2 ZRANB2-RELATED"/>
    <property type="match status" value="1"/>
</dbReference>
<evidence type="ECO:0000313" key="11">
    <source>
        <dbReference type="EMBL" id="KAG7155924.1"/>
    </source>
</evidence>
<feature type="compositionally biased region" description="Acidic residues" evidence="9">
    <location>
        <begin position="136"/>
        <end position="150"/>
    </location>
</feature>
<keyword evidence="12" id="KW-1185">Reference proteome</keyword>
<name>A0A8J5JFV7_HOMAM</name>
<comment type="caution">
    <text evidence="11">The sequence shown here is derived from an EMBL/GenBank/DDBJ whole genome shotgun (WGS) entry which is preliminary data.</text>
</comment>
<dbReference type="PROSITE" id="PS50199">
    <property type="entry name" value="ZF_RANBP2_2"/>
    <property type="match status" value="1"/>
</dbReference>
<dbReference type="GO" id="GO:0001530">
    <property type="term" value="F:lipopolysaccharide binding"/>
    <property type="evidence" value="ECO:0007669"/>
    <property type="project" value="TreeGrafter"/>
</dbReference>
<accession>A0A8J5JFV7</accession>
<comment type="subcellular location">
    <subcellularLocation>
        <location evidence="1">Nucleus</location>
    </subcellularLocation>
</comment>
<feature type="compositionally biased region" description="Acidic residues" evidence="9">
    <location>
        <begin position="158"/>
        <end position="169"/>
    </location>
</feature>
<evidence type="ECO:0000256" key="9">
    <source>
        <dbReference type="SAM" id="MobiDB-lite"/>
    </source>
</evidence>
<evidence type="ECO:0000256" key="1">
    <source>
        <dbReference type="ARBA" id="ARBA00004123"/>
    </source>
</evidence>
<feature type="region of interest" description="Disordered" evidence="9">
    <location>
        <begin position="1"/>
        <end position="25"/>
    </location>
</feature>
<evidence type="ECO:0000256" key="8">
    <source>
        <dbReference type="PROSITE-ProRule" id="PRU00322"/>
    </source>
</evidence>
<evidence type="ECO:0000313" key="12">
    <source>
        <dbReference type="Proteomes" id="UP000747542"/>
    </source>
</evidence>